<reference evidence="2 3" key="1">
    <citation type="submission" date="2020-08" db="EMBL/GenBank/DDBJ databases">
        <title>Aphidius gifuensis genome sequencing and assembly.</title>
        <authorList>
            <person name="Du Z."/>
        </authorList>
    </citation>
    <scope>NUCLEOTIDE SEQUENCE [LARGE SCALE GENOMIC DNA]</scope>
    <source>
        <strain evidence="2">YNYX2018</strain>
        <tissue evidence="2">Adults</tissue>
    </source>
</reference>
<sequence>MSRDIFSSWFFDDLVPFVAKELEEKNLPAKAILFADNCSAHGSFFATKHYVYFTTKGCLQNLKTNYRKRLIAFVVKELAMQKKIPEVLRNVSMPYVIFWLAESWDMVTRSTITKSWESFWPDIQTSENLSTDNLIEQTLTSNQDIVDEFQRALNNEDSGNPVDDISINTWLNCLTVQHQDECLTAQVIVDSLKPKENSHIEHNSEKNWCDKQTDFWLATDSANQTLRLLRF</sequence>
<name>A0A834Y1T5_APHGI</name>
<keyword evidence="3" id="KW-1185">Reference proteome</keyword>
<evidence type="ECO:0000259" key="1">
    <source>
        <dbReference type="Pfam" id="PF03184"/>
    </source>
</evidence>
<dbReference type="GO" id="GO:0003676">
    <property type="term" value="F:nucleic acid binding"/>
    <property type="evidence" value="ECO:0007669"/>
    <property type="project" value="InterPro"/>
</dbReference>
<dbReference type="OrthoDB" id="8111264at2759"/>
<dbReference type="EMBL" id="JACMRX010000001">
    <property type="protein sequence ID" value="KAF7997663.1"/>
    <property type="molecule type" value="Genomic_DNA"/>
</dbReference>
<dbReference type="Proteomes" id="UP000639338">
    <property type="component" value="Unassembled WGS sequence"/>
</dbReference>
<dbReference type="AlphaFoldDB" id="A0A834Y1T5"/>
<dbReference type="InterPro" id="IPR004875">
    <property type="entry name" value="DDE_SF_endonuclease_dom"/>
</dbReference>
<evidence type="ECO:0000313" key="3">
    <source>
        <dbReference type="Proteomes" id="UP000639338"/>
    </source>
</evidence>
<feature type="domain" description="DDE-1" evidence="1">
    <location>
        <begin position="49"/>
        <end position="116"/>
    </location>
</feature>
<dbReference type="Pfam" id="PF03184">
    <property type="entry name" value="DDE_1"/>
    <property type="match status" value="1"/>
</dbReference>
<protein>
    <recommendedName>
        <fullName evidence="1">DDE-1 domain-containing protein</fullName>
    </recommendedName>
</protein>
<proteinExistence type="predicted"/>
<organism evidence="2 3">
    <name type="scientific">Aphidius gifuensis</name>
    <name type="common">Parasitoid wasp</name>
    <dbReference type="NCBI Taxonomy" id="684658"/>
    <lineage>
        <taxon>Eukaryota</taxon>
        <taxon>Metazoa</taxon>
        <taxon>Ecdysozoa</taxon>
        <taxon>Arthropoda</taxon>
        <taxon>Hexapoda</taxon>
        <taxon>Insecta</taxon>
        <taxon>Pterygota</taxon>
        <taxon>Neoptera</taxon>
        <taxon>Endopterygota</taxon>
        <taxon>Hymenoptera</taxon>
        <taxon>Apocrita</taxon>
        <taxon>Ichneumonoidea</taxon>
        <taxon>Braconidae</taxon>
        <taxon>Aphidiinae</taxon>
        <taxon>Aphidius</taxon>
    </lineage>
</organism>
<accession>A0A834Y1T5</accession>
<gene>
    <name evidence="2" type="ORF">HCN44_008836</name>
</gene>
<comment type="caution">
    <text evidence="2">The sequence shown here is derived from an EMBL/GenBank/DDBJ whole genome shotgun (WGS) entry which is preliminary data.</text>
</comment>
<evidence type="ECO:0000313" key="2">
    <source>
        <dbReference type="EMBL" id="KAF7997663.1"/>
    </source>
</evidence>